<dbReference type="Proteomes" id="UP001519460">
    <property type="component" value="Unassembled WGS sequence"/>
</dbReference>
<protein>
    <recommendedName>
        <fullName evidence="13">Peptidase M14 domain-containing protein</fullName>
    </recommendedName>
</protein>
<proteinExistence type="inferred from homology"/>
<evidence type="ECO:0000256" key="12">
    <source>
        <dbReference type="SAM" id="SignalP"/>
    </source>
</evidence>
<organism evidence="14 15">
    <name type="scientific">Batillaria attramentaria</name>
    <dbReference type="NCBI Taxonomy" id="370345"/>
    <lineage>
        <taxon>Eukaryota</taxon>
        <taxon>Metazoa</taxon>
        <taxon>Spiralia</taxon>
        <taxon>Lophotrochozoa</taxon>
        <taxon>Mollusca</taxon>
        <taxon>Gastropoda</taxon>
        <taxon>Caenogastropoda</taxon>
        <taxon>Sorbeoconcha</taxon>
        <taxon>Cerithioidea</taxon>
        <taxon>Batillariidae</taxon>
        <taxon>Batillaria</taxon>
    </lineage>
</organism>
<feature type="chain" id="PRO_5044894100" description="Peptidase M14 domain-containing protein" evidence="12">
    <location>
        <begin position="18"/>
        <end position="363"/>
    </location>
</feature>
<evidence type="ECO:0000313" key="14">
    <source>
        <dbReference type="EMBL" id="KAK7485296.1"/>
    </source>
</evidence>
<dbReference type="Gene3D" id="3.30.70.340">
    <property type="entry name" value="Metallocarboxypeptidase-like"/>
    <property type="match status" value="1"/>
</dbReference>
<evidence type="ECO:0000256" key="2">
    <source>
        <dbReference type="ARBA" id="ARBA00005988"/>
    </source>
</evidence>
<dbReference type="InterPro" id="IPR000834">
    <property type="entry name" value="Peptidase_M14"/>
</dbReference>
<evidence type="ECO:0000256" key="7">
    <source>
        <dbReference type="ARBA" id="ARBA00022801"/>
    </source>
</evidence>
<dbReference type="Pfam" id="PF00246">
    <property type="entry name" value="Peptidase_M14"/>
    <property type="match status" value="1"/>
</dbReference>
<dbReference type="EMBL" id="JACVVK020000196">
    <property type="protein sequence ID" value="KAK7485296.1"/>
    <property type="molecule type" value="Genomic_DNA"/>
</dbReference>
<evidence type="ECO:0000256" key="3">
    <source>
        <dbReference type="ARBA" id="ARBA00022645"/>
    </source>
</evidence>
<keyword evidence="10" id="KW-1015">Disulfide bond</keyword>
<sequence length="363" mass="40864">MAGVWLFAVVTVLTVSAVFPRPQGKYNGYKVLQITSDGDVRTFAKGATNLIHDFDVDVWSRGKNSADVMVSPSDFAAFQRAATAANLKVAVKIDDVQSELDREYQQRSRVKPMEQADITNTYLRYAEINDFLNTVVTGATEADVTMRSMGLSVEGRETNYLEIKEKGSTGQKLAVVIDAGIHAREWISVAVALNVIQKLTLNPENDPDVQDMLQKFDWFIAPVVNPDGYDYSHGPNNRLWRKSRTTEYSRSCPGVDLNRNFGYEWDPARGGSTNPCSSVYSGPNGFSEPETQNIRDWLAPLANRTRLYLNTHAYGEVMLYPYGWDDKAFREEEHLMSQIRPVADDTWEGLKAMAREVFAIYNN</sequence>
<comment type="similarity">
    <text evidence="2 11">Belongs to the peptidase M14 family.</text>
</comment>
<comment type="caution">
    <text evidence="11">Lacks conserved residue(s) required for the propagation of feature annotation.</text>
</comment>
<dbReference type="PANTHER" id="PTHR11705:SF91">
    <property type="entry name" value="FI01817P-RELATED"/>
    <property type="match status" value="1"/>
</dbReference>
<feature type="signal peptide" evidence="12">
    <location>
        <begin position="1"/>
        <end position="17"/>
    </location>
</feature>
<dbReference type="PANTHER" id="PTHR11705">
    <property type="entry name" value="PROTEASE FAMILY M14 CARBOXYPEPTIDASE A,B"/>
    <property type="match status" value="1"/>
</dbReference>
<dbReference type="Gene3D" id="3.40.630.10">
    <property type="entry name" value="Zn peptidases"/>
    <property type="match status" value="1"/>
</dbReference>
<evidence type="ECO:0000256" key="11">
    <source>
        <dbReference type="PROSITE-ProRule" id="PRU01379"/>
    </source>
</evidence>
<evidence type="ECO:0000256" key="1">
    <source>
        <dbReference type="ARBA" id="ARBA00001947"/>
    </source>
</evidence>
<evidence type="ECO:0000256" key="4">
    <source>
        <dbReference type="ARBA" id="ARBA00022670"/>
    </source>
</evidence>
<accession>A0ABD0KDW2</accession>
<dbReference type="SUPFAM" id="SSF53187">
    <property type="entry name" value="Zn-dependent exopeptidases"/>
    <property type="match status" value="1"/>
</dbReference>
<reference evidence="14 15" key="1">
    <citation type="journal article" date="2023" name="Sci. Data">
        <title>Genome assembly of the Korean intertidal mud-creeper Batillaria attramentaria.</title>
        <authorList>
            <person name="Patra A.K."/>
            <person name="Ho P.T."/>
            <person name="Jun S."/>
            <person name="Lee S.J."/>
            <person name="Kim Y."/>
            <person name="Won Y.J."/>
        </authorList>
    </citation>
    <scope>NUCLEOTIDE SEQUENCE [LARGE SCALE GENOMIC DNA]</scope>
    <source>
        <strain evidence="14">Wonlab-2016</strain>
    </source>
</reference>
<keyword evidence="7" id="KW-0378">Hydrolase</keyword>
<evidence type="ECO:0000256" key="5">
    <source>
        <dbReference type="ARBA" id="ARBA00022723"/>
    </source>
</evidence>
<keyword evidence="8" id="KW-0862">Zinc</keyword>
<gene>
    <name evidence="14" type="ORF">BaRGS_00023395</name>
</gene>
<keyword evidence="5" id="KW-0479">Metal-binding</keyword>
<dbReference type="InterPro" id="IPR003146">
    <property type="entry name" value="M14A_act_pep"/>
</dbReference>
<evidence type="ECO:0000256" key="9">
    <source>
        <dbReference type="ARBA" id="ARBA00023049"/>
    </source>
</evidence>
<evidence type="ECO:0000313" key="15">
    <source>
        <dbReference type="Proteomes" id="UP001519460"/>
    </source>
</evidence>
<comment type="cofactor">
    <cofactor evidence="1">
        <name>Zn(2+)</name>
        <dbReference type="ChEBI" id="CHEBI:29105"/>
    </cofactor>
</comment>
<dbReference type="PROSITE" id="PS52035">
    <property type="entry name" value="PEPTIDASE_M14"/>
    <property type="match status" value="1"/>
</dbReference>
<dbReference type="GO" id="GO:0008237">
    <property type="term" value="F:metallopeptidase activity"/>
    <property type="evidence" value="ECO:0007669"/>
    <property type="project" value="UniProtKB-KW"/>
</dbReference>
<evidence type="ECO:0000259" key="13">
    <source>
        <dbReference type="PROSITE" id="PS52035"/>
    </source>
</evidence>
<dbReference type="GO" id="GO:0004180">
    <property type="term" value="F:carboxypeptidase activity"/>
    <property type="evidence" value="ECO:0007669"/>
    <property type="project" value="UniProtKB-KW"/>
</dbReference>
<dbReference type="PRINTS" id="PR00765">
    <property type="entry name" value="CRBOXYPTASEA"/>
</dbReference>
<dbReference type="SUPFAM" id="SSF54897">
    <property type="entry name" value="Protease propeptides/inhibitors"/>
    <property type="match status" value="1"/>
</dbReference>
<dbReference type="SMART" id="SM00631">
    <property type="entry name" value="Zn_pept"/>
    <property type="match status" value="1"/>
</dbReference>
<dbReference type="Pfam" id="PF02244">
    <property type="entry name" value="Propep_M14"/>
    <property type="match status" value="1"/>
</dbReference>
<keyword evidence="6 12" id="KW-0732">Signal</keyword>
<keyword evidence="15" id="KW-1185">Reference proteome</keyword>
<dbReference type="FunFam" id="3.40.630.10:FF:000084">
    <property type="entry name" value="Carboxypeptidase B2"/>
    <property type="match status" value="1"/>
</dbReference>
<evidence type="ECO:0000256" key="10">
    <source>
        <dbReference type="ARBA" id="ARBA00023157"/>
    </source>
</evidence>
<feature type="domain" description="Peptidase M14" evidence="13">
    <location>
        <begin position="121"/>
        <end position="363"/>
    </location>
</feature>
<comment type="caution">
    <text evidence="14">The sequence shown here is derived from an EMBL/GenBank/DDBJ whole genome shotgun (WGS) entry which is preliminary data.</text>
</comment>
<keyword evidence="9" id="KW-0482">Metalloprotease</keyword>
<dbReference type="GO" id="GO:0046872">
    <property type="term" value="F:metal ion binding"/>
    <property type="evidence" value="ECO:0007669"/>
    <property type="project" value="UniProtKB-KW"/>
</dbReference>
<dbReference type="InterPro" id="IPR036990">
    <property type="entry name" value="M14A-like_propep"/>
</dbReference>
<dbReference type="GO" id="GO:0006508">
    <property type="term" value="P:proteolysis"/>
    <property type="evidence" value="ECO:0007669"/>
    <property type="project" value="UniProtKB-KW"/>
</dbReference>
<evidence type="ECO:0000256" key="8">
    <source>
        <dbReference type="ARBA" id="ARBA00022833"/>
    </source>
</evidence>
<dbReference type="AlphaFoldDB" id="A0ABD0KDW2"/>
<keyword evidence="4" id="KW-0645">Protease</keyword>
<evidence type="ECO:0000256" key="6">
    <source>
        <dbReference type="ARBA" id="ARBA00022729"/>
    </source>
</evidence>
<name>A0ABD0KDW2_9CAEN</name>
<keyword evidence="3" id="KW-0121">Carboxypeptidase</keyword>